<name>A0ABV5U4C2_9PSEU</name>
<proteinExistence type="predicted"/>
<keyword evidence="3" id="KW-1185">Reference proteome</keyword>
<dbReference type="Proteomes" id="UP001589535">
    <property type="component" value="Unassembled WGS sequence"/>
</dbReference>
<evidence type="ECO:0000313" key="2">
    <source>
        <dbReference type="EMBL" id="MFB9686102.1"/>
    </source>
</evidence>
<comment type="caution">
    <text evidence="2">The sequence shown here is derived from an EMBL/GenBank/DDBJ whole genome shotgun (WGS) entry which is preliminary data.</text>
</comment>
<protein>
    <submittedName>
        <fullName evidence="2">Uncharacterized protein</fullName>
    </submittedName>
</protein>
<feature type="compositionally biased region" description="Basic and acidic residues" evidence="1">
    <location>
        <begin position="155"/>
        <end position="165"/>
    </location>
</feature>
<gene>
    <name evidence="2" type="ORF">ACFFTO_18045</name>
</gene>
<reference evidence="2 3" key="1">
    <citation type="submission" date="2024-09" db="EMBL/GenBank/DDBJ databases">
        <authorList>
            <person name="Sun Q."/>
            <person name="Mori K."/>
        </authorList>
    </citation>
    <scope>NUCLEOTIDE SEQUENCE [LARGE SCALE GENOMIC DNA]</scope>
    <source>
        <strain evidence="2 3">JCM 13852</strain>
    </source>
</reference>
<evidence type="ECO:0000256" key="1">
    <source>
        <dbReference type="SAM" id="MobiDB-lite"/>
    </source>
</evidence>
<evidence type="ECO:0000313" key="3">
    <source>
        <dbReference type="Proteomes" id="UP001589535"/>
    </source>
</evidence>
<feature type="region of interest" description="Disordered" evidence="1">
    <location>
        <begin position="144"/>
        <end position="165"/>
    </location>
</feature>
<accession>A0ABV5U4C2</accession>
<dbReference type="EMBL" id="JBHMBK010000012">
    <property type="protein sequence ID" value="MFB9686102.1"/>
    <property type="molecule type" value="Genomic_DNA"/>
</dbReference>
<dbReference type="RefSeq" id="WP_378194747.1">
    <property type="nucleotide sequence ID" value="NZ_JBHMBK010000012.1"/>
</dbReference>
<sequence length="165" mass="18194">MQKDLDSFAVSPSPKDAEYGAPFLGASALAFFQQLVRDPEPVVNYLVKMGWAKLLEDERVQLNELGRIVLFGLGQEGLTEPQPPVVADVMLEPKDPLAWLNLTRIVATAGEGLLVDAFFKADYVHWLVDSTTIRRLLISSKHPQGQARPRLSGRGSRDRAQSGNP</sequence>
<organism evidence="2 3">
    <name type="scientific">Amycolatopsis plumensis</name>
    <dbReference type="NCBI Taxonomy" id="236508"/>
    <lineage>
        <taxon>Bacteria</taxon>
        <taxon>Bacillati</taxon>
        <taxon>Actinomycetota</taxon>
        <taxon>Actinomycetes</taxon>
        <taxon>Pseudonocardiales</taxon>
        <taxon>Pseudonocardiaceae</taxon>
        <taxon>Amycolatopsis</taxon>
    </lineage>
</organism>